<dbReference type="Proteomes" id="UP001490330">
    <property type="component" value="Unassembled WGS sequence"/>
</dbReference>
<dbReference type="PANTHER" id="PTHR43798">
    <property type="entry name" value="MONOACYLGLYCEROL LIPASE"/>
    <property type="match status" value="1"/>
</dbReference>
<keyword evidence="2" id="KW-0378">Hydrolase</keyword>
<reference evidence="2 3" key="1">
    <citation type="submission" date="2024-06" db="EMBL/GenBank/DDBJ databases">
        <title>The Natural Products Discovery Center: Release of the First 8490 Sequenced Strains for Exploring Actinobacteria Biosynthetic Diversity.</title>
        <authorList>
            <person name="Kalkreuter E."/>
            <person name="Kautsar S.A."/>
            <person name="Yang D."/>
            <person name="Bader C.D."/>
            <person name="Teijaro C.N."/>
            <person name="Fluegel L."/>
            <person name="Davis C.M."/>
            <person name="Simpson J.R."/>
            <person name="Lauterbach L."/>
            <person name="Steele A.D."/>
            <person name="Gui C."/>
            <person name="Meng S."/>
            <person name="Li G."/>
            <person name="Viehrig K."/>
            <person name="Ye F."/>
            <person name="Su P."/>
            <person name="Kiefer A.F."/>
            <person name="Nichols A."/>
            <person name="Cepeda A.J."/>
            <person name="Yan W."/>
            <person name="Fan B."/>
            <person name="Jiang Y."/>
            <person name="Adhikari A."/>
            <person name="Zheng C.-J."/>
            <person name="Schuster L."/>
            <person name="Cowan T.M."/>
            <person name="Smanski M.J."/>
            <person name="Chevrette M.G."/>
            <person name="De Carvalho L.P.S."/>
            <person name="Shen B."/>
        </authorList>
    </citation>
    <scope>NUCLEOTIDE SEQUENCE [LARGE SCALE GENOMIC DNA]</scope>
    <source>
        <strain evidence="2 3">NPDC000632</strain>
    </source>
</reference>
<proteinExistence type="predicted"/>
<evidence type="ECO:0000313" key="3">
    <source>
        <dbReference type="Proteomes" id="UP001490330"/>
    </source>
</evidence>
<dbReference type="EMBL" id="JBEPCV010000023">
    <property type="protein sequence ID" value="MER6906558.1"/>
    <property type="molecule type" value="Genomic_DNA"/>
</dbReference>
<dbReference type="PANTHER" id="PTHR43798:SF33">
    <property type="entry name" value="HYDROLASE, PUTATIVE (AFU_ORTHOLOGUE AFUA_2G14860)-RELATED"/>
    <property type="match status" value="1"/>
</dbReference>
<dbReference type="SUPFAM" id="SSF54427">
    <property type="entry name" value="NTF2-like"/>
    <property type="match status" value="1"/>
</dbReference>
<sequence length="405" mass="42829">MTSTESFTRTERVADSDIRFRRRGTGGSALVFVHGFLDDQYVWDGVIDSLTTPGYEYVQLDLAGSGDRTEAEGPFDLERFAHDVGAVTQALDKPFVLVAQSMGTLVAELVAAAFGSRALGLVLLSPVPLAGVGLPAEAAKQFRAMGGNAEGQRAARLQLSVALPDAELDRLVAVGTRIPASVVGDLVDCWNNGHPRGQAPSDYQGPVLVGRGAADGFVTDEMVSTHVLPRFPSAQSFDVADTGHWAHVEAPTAVAERIDAFLAGLPKTAGDAPQAAGGGWRKAFTSKTSADFAAAFAEDIGLEASVLASPIKGLDQVKATMSAASRIYDSLQFVREATAGSRTYLEWEATAFGGLEIFGVTNDDEGRITHVAIHHRPLGAALKFSTELRERLGGTVDPSHFYDLG</sequence>
<dbReference type="Gene3D" id="3.40.50.1820">
    <property type="entry name" value="alpha/beta hydrolase"/>
    <property type="match status" value="1"/>
</dbReference>
<accession>A0ABV1VJ77</accession>
<dbReference type="InterPro" id="IPR032710">
    <property type="entry name" value="NTF2-like_dom_sf"/>
</dbReference>
<keyword evidence="3" id="KW-1185">Reference proteome</keyword>
<dbReference type="RefSeq" id="WP_350721439.1">
    <property type="nucleotide sequence ID" value="NZ_JBEPCO010000026.1"/>
</dbReference>
<evidence type="ECO:0000313" key="2">
    <source>
        <dbReference type="EMBL" id="MER6906558.1"/>
    </source>
</evidence>
<comment type="caution">
    <text evidence="2">The sequence shown here is derived from an EMBL/GenBank/DDBJ whole genome shotgun (WGS) entry which is preliminary data.</text>
</comment>
<name>A0ABV1VJ77_9ACTN</name>
<dbReference type="InterPro" id="IPR000073">
    <property type="entry name" value="AB_hydrolase_1"/>
</dbReference>
<dbReference type="InterPro" id="IPR029058">
    <property type="entry name" value="AB_hydrolase_fold"/>
</dbReference>
<dbReference type="SUPFAM" id="SSF53474">
    <property type="entry name" value="alpha/beta-Hydrolases"/>
    <property type="match status" value="1"/>
</dbReference>
<dbReference type="Gene3D" id="3.10.450.50">
    <property type="match status" value="1"/>
</dbReference>
<dbReference type="GO" id="GO:0016787">
    <property type="term" value="F:hydrolase activity"/>
    <property type="evidence" value="ECO:0007669"/>
    <property type="project" value="UniProtKB-KW"/>
</dbReference>
<dbReference type="InterPro" id="IPR050266">
    <property type="entry name" value="AB_hydrolase_sf"/>
</dbReference>
<dbReference type="Pfam" id="PF12697">
    <property type="entry name" value="Abhydrolase_6"/>
    <property type="match status" value="1"/>
</dbReference>
<gene>
    <name evidence="2" type="ORF">ABT322_23010</name>
</gene>
<feature type="domain" description="AB hydrolase-1" evidence="1">
    <location>
        <begin position="30"/>
        <end position="256"/>
    </location>
</feature>
<evidence type="ECO:0000259" key="1">
    <source>
        <dbReference type="Pfam" id="PF12697"/>
    </source>
</evidence>
<organism evidence="2 3">
    <name type="scientific">Streptomyces flaveolus</name>
    <dbReference type="NCBI Taxonomy" id="67297"/>
    <lineage>
        <taxon>Bacteria</taxon>
        <taxon>Bacillati</taxon>
        <taxon>Actinomycetota</taxon>
        <taxon>Actinomycetes</taxon>
        <taxon>Kitasatosporales</taxon>
        <taxon>Streptomycetaceae</taxon>
        <taxon>Streptomyces</taxon>
    </lineage>
</organism>
<protein>
    <submittedName>
        <fullName evidence="2">Alpha/beta hydrolase</fullName>
    </submittedName>
</protein>